<dbReference type="Pfam" id="PF02104">
    <property type="entry name" value="SURF1"/>
    <property type="match status" value="1"/>
</dbReference>
<evidence type="ECO:0000256" key="6">
    <source>
        <dbReference type="RuleBase" id="RU363076"/>
    </source>
</evidence>
<dbReference type="GO" id="GO:0005886">
    <property type="term" value="C:plasma membrane"/>
    <property type="evidence" value="ECO:0007669"/>
    <property type="project" value="UniProtKB-SubCell"/>
</dbReference>
<comment type="caution">
    <text evidence="6">Lacks conserved residue(s) required for the propagation of feature annotation.</text>
</comment>
<organism evidence="7 8">
    <name type="scientific">Noviherbaspirillum humi</name>
    <dbReference type="NCBI Taxonomy" id="1688639"/>
    <lineage>
        <taxon>Bacteria</taxon>
        <taxon>Pseudomonadati</taxon>
        <taxon>Pseudomonadota</taxon>
        <taxon>Betaproteobacteria</taxon>
        <taxon>Burkholderiales</taxon>
        <taxon>Oxalobacteraceae</taxon>
        <taxon>Noviherbaspirillum</taxon>
    </lineage>
</organism>
<dbReference type="AlphaFoldDB" id="A0A239CI36"/>
<keyword evidence="6" id="KW-1003">Cell membrane</keyword>
<reference evidence="7 8" key="1">
    <citation type="submission" date="2017-06" db="EMBL/GenBank/DDBJ databases">
        <authorList>
            <person name="Kim H.J."/>
            <person name="Triplett B.A."/>
        </authorList>
    </citation>
    <scope>NUCLEOTIDE SEQUENCE [LARGE SCALE GENOMIC DNA]</scope>
    <source>
        <strain evidence="7 8">U15</strain>
    </source>
</reference>
<dbReference type="OrthoDB" id="9789940at2"/>
<dbReference type="EMBL" id="FZOT01000001">
    <property type="protein sequence ID" value="SNS19896.1"/>
    <property type="molecule type" value="Genomic_DNA"/>
</dbReference>
<evidence type="ECO:0000256" key="1">
    <source>
        <dbReference type="ARBA" id="ARBA00004370"/>
    </source>
</evidence>
<proteinExistence type="inferred from homology"/>
<evidence type="ECO:0000256" key="3">
    <source>
        <dbReference type="ARBA" id="ARBA00022692"/>
    </source>
</evidence>
<dbReference type="PANTHER" id="PTHR23427:SF2">
    <property type="entry name" value="SURFEIT LOCUS PROTEIN 1"/>
    <property type="match status" value="1"/>
</dbReference>
<dbReference type="InterPro" id="IPR002994">
    <property type="entry name" value="Surf1/Shy1"/>
</dbReference>
<sequence>MPIRFRPSLIPALATVVVVAIGIALGQWQMRRAAEKEAIEGRIAARASAPAVPLDSLPPDPAQAEFRRVEVKGRFERAWPIYLDNRPYRGVPGFYVLMPLKIAGSDLHILVARGWMRRDVADRSRIAPYPTPEGMVDLQGTIRLSAGHVLELGKAQVPQAGAIVQNVDPAALASAAGMRMLPYVLEQTSDTGDGLARDWPRPSAGVDKHLGYAFQWYALAATAFLFFVITGLRRGRKQAERQGQG</sequence>
<keyword evidence="3 6" id="KW-0812">Transmembrane</keyword>
<accession>A0A239CI36</accession>
<dbReference type="CDD" id="cd06662">
    <property type="entry name" value="SURF1"/>
    <property type="match status" value="1"/>
</dbReference>
<dbReference type="RefSeq" id="WP_089397672.1">
    <property type="nucleotide sequence ID" value="NZ_FZOT01000001.1"/>
</dbReference>
<name>A0A239CI36_9BURK</name>
<protein>
    <recommendedName>
        <fullName evidence="6">SURF1-like protein</fullName>
    </recommendedName>
</protein>
<comment type="similarity">
    <text evidence="2 6">Belongs to the SURF1 family.</text>
</comment>
<evidence type="ECO:0000256" key="4">
    <source>
        <dbReference type="ARBA" id="ARBA00022989"/>
    </source>
</evidence>
<dbReference type="PANTHER" id="PTHR23427">
    <property type="entry name" value="SURFEIT LOCUS PROTEIN"/>
    <property type="match status" value="1"/>
</dbReference>
<feature type="transmembrane region" description="Helical" evidence="6">
    <location>
        <begin position="214"/>
        <end position="232"/>
    </location>
</feature>
<dbReference type="Proteomes" id="UP000198284">
    <property type="component" value="Unassembled WGS sequence"/>
</dbReference>
<evidence type="ECO:0000313" key="8">
    <source>
        <dbReference type="Proteomes" id="UP000198284"/>
    </source>
</evidence>
<keyword evidence="5 6" id="KW-0472">Membrane</keyword>
<comment type="subcellular location">
    <subcellularLocation>
        <location evidence="6">Cell membrane</location>
        <topology evidence="6">Multi-pass membrane protein</topology>
    </subcellularLocation>
    <subcellularLocation>
        <location evidence="1">Membrane</location>
    </subcellularLocation>
</comment>
<gene>
    <name evidence="7" type="ORF">SAMN06265795_101481</name>
</gene>
<dbReference type="InterPro" id="IPR045214">
    <property type="entry name" value="Surf1/Surf4"/>
</dbReference>
<dbReference type="PROSITE" id="PS50895">
    <property type="entry name" value="SURF1"/>
    <property type="match status" value="1"/>
</dbReference>
<evidence type="ECO:0000256" key="2">
    <source>
        <dbReference type="ARBA" id="ARBA00007165"/>
    </source>
</evidence>
<keyword evidence="4 6" id="KW-1133">Transmembrane helix</keyword>
<keyword evidence="8" id="KW-1185">Reference proteome</keyword>
<evidence type="ECO:0000256" key="5">
    <source>
        <dbReference type="ARBA" id="ARBA00023136"/>
    </source>
</evidence>
<evidence type="ECO:0000313" key="7">
    <source>
        <dbReference type="EMBL" id="SNS19896.1"/>
    </source>
</evidence>